<reference evidence="1" key="1">
    <citation type="journal article" date="2021" name="Proc. Natl. Acad. Sci. U.S.A.">
        <title>A Catalog of Tens of Thousands of Viruses from Human Metagenomes Reveals Hidden Associations with Chronic Diseases.</title>
        <authorList>
            <person name="Tisza M.J."/>
            <person name="Buck C.B."/>
        </authorList>
    </citation>
    <scope>NUCLEOTIDE SEQUENCE</scope>
    <source>
        <strain evidence="1">CtAUQ2</strain>
    </source>
</reference>
<accession>A0A8S5MYX3</accession>
<organism evidence="1">
    <name type="scientific">Siphoviridae sp. ctAUQ2</name>
    <dbReference type="NCBI Taxonomy" id="2826182"/>
    <lineage>
        <taxon>Viruses</taxon>
        <taxon>Duplodnaviria</taxon>
        <taxon>Heunggongvirae</taxon>
        <taxon>Uroviricota</taxon>
        <taxon>Caudoviricetes</taxon>
    </lineage>
</organism>
<protein>
    <submittedName>
        <fullName evidence="1">Zinc-ribbon domain protein</fullName>
    </submittedName>
</protein>
<sequence>MKETKIVCPKCGTEFEIPEHEYASAGIVIAKDSGLGTIVLKEADTPVTKAQKRLETLKKAGVDVSALFAMQTGDIARLDNGVMSVVPDDDPIFQAIMDGGTIPDRHLFRRWVMAQMFHLLVGNFTDNLRAKGYDYQWRVIEDELKVQRKLFINDKENFAERNVWFNKSVVVAMCKHYYKCLDRHINYLKKKPKKCKGVPYIRIAGRNVFLSDIWSKVTGPITRAVSDIEYAKTPADLYYAYLKFKRVYIKVKGMRMAASFIDAYKGVGAYYTMKNMILFHSCLFRTDSGKRRGCWMSKEASMQYLHNKAAEYSKSDEGWRLFGMMRKLIADNNIDIQKKMAEWRKK</sequence>
<name>A0A8S5MYX3_9CAUD</name>
<evidence type="ECO:0000313" key="1">
    <source>
        <dbReference type="EMBL" id="DAD87558.1"/>
    </source>
</evidence>
<proteinExistence type="predicted"/>
<dbReference type="EMBL" id="BK015022">
    <property type="protein sequence ID" value="DAD87558.1"/>
    <property type="molecule type" value="Genomic_DNA"/>
</dbReference>